<name>A0ABT6BHJ8_9BACT</name>
<dbReference type="PANTHER" id="PTHR37947:SF1">
    <property type="entry name" value="BLL2462 PROTEIN"/>
    <property type="match status" value="1"/>
</dbReference>
<evidence type="ECO:0000313" key="3">
    <source>
        <dbReference type="Proteomes" id="UP001321344"/>
    </source>
</evidence>
<feature type="transmembrane region" description="Helical" evidence="1">
    <location>
        <begin position="13"/>
        <end position="32"/>
    </location>
</feature>
<accession>A0ABT6BHJ8</accession>
<evidence type="ECO:0008006" key="4">
    <source>
        <dbReference type="Google" id="ProtNLM"/>
    </source>
</evidence>
<evidence type="ECO:0000313" key="2">
    <source>
        <dbReference type="EMBL" id="MDF5689832.1"/>
    </source>
</evidence>
<comment type="caution">
    <text evidence="2">The sequence shown here is derived from an EMBL/GenBank/DDBJ whole genome shotgun (WGS) entry which is preliminary data.</text>
</comment>
<keyword evidence="3" id="KW-1185">Reference proteome</keyword>
<evidence type="ECO:0000256" key="1">
    <source>
        <dbReference type="SAM" id="Phobius"/>
    </source>
</evidence>
<sequence length="604" mass="69081">MHPILLNLWLSSVPLWVGLSLAFLTGLGYYWFQLGNQNLRIFTGLQAFLRGLFLVGIVLCFFPWKITIEESKNLPTKVLLILDDSQSMNQPHFADFIQDVYQELKSKHQTSSEFKFVGLNNPISSIKEIIPRGTVSSWAKVQELIRKESKGYQLAHVYFVSDAQLSDLESPIRRGPKIHVIPFGKEKVQEEIGLNFPTKTLISVPGEQIHVPISVWSNLSSKQKSPNIQVLLDGRIIQTLKAPNGIWKAFQQVDLALRENKIGKHKVQVRIENNASVAQGFTWVIQEFQASVEAFAMAPNPNLGVINRVAEDAKIKLHWNFGFMATDLPKSDNYLFYGVLPKDLPKDKSVWYVNIPSELKKDWPQFEEFTHIGNYFSSVWKKNSEQRTSLLSSNTSLWKEQMAEMKNTGSYQLLDSSIHELFKISFLRQADDLVSVELANSQISLGEELVFEVRQLNLDLVQAKNVQMQWNISSSQSAKQFVRPLIEAHQIVTYKPNKAGKYQYQAKLTYQGKELEFNGEFLVVDSNPEKEIGRNNAALQVLAHHENVDILEAKEIKNQVVNTNELINEVSLKEINVWEWPYFGVLMLLILGLEWVIRKSLNQL</sequence>
<keyword evidence="1" id="KW-0472">Membrane</keyword>
<dbReference type="EMBL" id="JARJOW010000002">
    <property type="protein sequence ID" value="MDF5689832.1"/>
    <property type="molecule type" value="Genomic_DNA"/>
</dbReference>
<keyword evidence="1" id="KW-0812">Transmembrane</keyword>
<protein>
    <recommendedName>
        <fullName evidence="4">VWA domain-containing protein</fullName>
    </recommendedName>
</protein>
<gene>
    <name evidence="2" type="ORF">PQG43_03060</name>
</gene>
<dbReference type="RefSeq" id="WP_276343664.1">
    <property type="nucleotide sequence ID" value="NZ_JARJOW010000002.1"/>
</dbReference>
<organism evidence="2 3">
    <name type="scientific">Aquirufa aurantiipilula</name>
    <dbReference type="NCBI Taxonomy" id="2696561"/>
    <lineage>
        <taxon>Bacteria</taxon>
        <taxon>Pseudomonadati</taxon>
        <taxon>Bacteroidota</taxon>
        <taxon>Cytophagia</taxon>
        <taxon>Cytophagales</taxon>
        <taxon>Flectobacillaceae</taxon>
        <taxon>Aquirufa</taxon>
    </lineage>
</organism>
<proteinExistence type="predicted"/>
<dbReference type="Proteomes" id="UP001321344">
    <property type="component" value="Unassembled WGS sequence"/>
</dbReference>
<keyword evidence="1" id="KW-1133">Transmembrane helix</keyword>
<dbReference type="PANTHER" id="PTHR37947">
    <property type="entry name" value="BLL2462 PROTEIN"/>
    <property type="match status" value="1"/>
</dbReference>
<reference evidence="2 3" key="1">
    <citation type="submission" date="2023-03" db="EMBL/GenBank/DDBJ databases">
        <title>Genome sequencing of Aquirufa.</title>
        <authorList>
            <person name="Pitt A."/>
            <person name="Hahn M.W."/>
        </authorList>
    </citation>
    <scope>NUCLEOTIDE SEQUENCE [LARGE SCALE GENOMIC DNA]</scope>
    <source>
        <strain evidence="2 3">WAEICH-18A</strain>
    </source>
</reference>
<feature type="transmembrane region" description="Helical" evidence="1">
    <location>
        <begin position="44"/>
        <end position="64"/>
    </location>
</feature>